<keyword evidence="3" id="KW-1185">Reference proteome</keyword>
<evidence type="ECO:0000256" key="1">
    <source>
        <dbReference type="SAM" id="MobiDB-lite"/>
    </source>
</evidence>
<protein>
    <submittedName>
        <fullName evidence="2">Uncharacterized protein</fullName>
    </submittedName>
</protein>
<sequence>MSSNANPSPIGLTPQELSKLGKKDLAKHLTTLQGMYTEQGRKYDKAKSIIRSMKATSQAKSVQDELIPKPAGRRSRDFNIFEEMQHEGKVTIDKDTYNNLIDYIHKGVNASNFNMDLSLTNQETAEVVKVVAFVAEKYPFVAKYRNAWPVRMLMQQYMANHRANLRAKRAASKATPADTGRGSVDPPSLDLNDTEGNGDEHCQGHSTPTTTSSLSRLRRVLTSPTSL</sequence>
<feature type="region of interest" description="Disordered" evidence="1">
    <location>
        <begin position="168"/>
        <end position="227"/>
    </location>
</feature>
<gene>
    <name evidence="2" type="ORF">BJ322DRAFT_1104689</name>
</gene>
<evidence type="ECO:0000313" key="2">
    <source>
        <dbReference type="EMBL" id="KAF9791034.1"/>
    </source>
</evidence>
<reference evidence="2" key="1">
    <citation type="journal article" date="2020" name="Nat. Commun.">
        <title>Large-scale genome sequencing of mycorrhizal fungi provides insights into the early evolution of symbiotic traits.</title>
        <authorList>
            <person name="Miyauchi S."/>
            <person name="Kiss E."/>
            <person name="Kuo A."/>
            <person name="Drula E."/>
            <person name="Kohler A."/>
            <person name="Sanchez-Garcia M."/>
            <person name="Morin E."/>
            <person name="Andreopoulos B."/>
            <person name="Barry K.W."/>
            <person name="Bonito G."/>
            <person name="Buee M."/>
            <person name="Carver A."/>
            <person name="Chen C."/>
            <person name="Cichocki N."/>
            <person name="Clum A."/>
            <person name="Culley D."/>
            <person name="Crous P.W."/>
            <person name="Fauchery L."/>
            <person name="Girlanda M."/>
            <person name="Hayes R.D."/>
            <person name="Keri Z."/>
            <person name="LaButti K."/>
            <person name="Lipzen A."/>
            <person name="Lombard V."/>
            <person name="Magnuson J."/>
            <person name="Maillard F."/>
            <person name="Murat C."/>
            <person name="Nolan M."/>
            <person name="Ohm R.A."/>
            <person name="Pangilinan J."/>
            <person name="Pereira M.F."/>
            <person name="Perotto S."/>
            <person name="Peter M."/>
            <person name="Pfister S."/>
            <person name="Riley R."/>
            <person name="Sitrit Y."/>
            <person name="Stielow J.B."/>
            <person name="Szollosi G."/>
            <person name="Zifcakova L."/>
            <person name="Stursova M."/>
            <person name="Spatafora J.W."/>
            <person name="Tedersoo L."/>
            <person name="Vaario L.M."/>
            <person name="Yamada A."/>
            <person name="Yan M."/>
            <person name="Wang P."/>
            <person name="Xu J."/>
            <person name="Bruns T."/>
            <person name="Baldrian P."/>
            <person name="Vilgalys R."/>
            <person name="Dunand C."/>
            <person name="Henrissat B."/>
            <person name="Grigoriev I.V."/>
            <person name="Hibbett D."/>
            <person name="Nagy L.G."/>
            <person name="Martin F.M."/>
        </authorList>
    </citation>
    <scope>NUCLEOTIDE SEQUENCE</scope>
    <source>
        <strain evidence="2">UH-Tt-Lm1</strain>
    </source>
</reference>
<dbReference type="Proteomes" id="UP000736335">
    <property type="component" value="Unassembled WGS sequence"/>
</dbReference>
<evidence type="ECO:0000313" key="3">
    <source>
        <dbReference type="Proteomes" id="UP000736335"/>
    </source>
</evidence>
<organism evidence="2 3">
    <name type="scientific">Thelephora terrestris</name>
    <dbReference type="NCBI Taxonomy" id="56493"/>
    <lineage>
        <taxon>Eukaryota</taxon>
        <taxon>Fungi</taxon>
        <taxon>Dikarya</taxon>
        <taxon>Basidiomycota</taxon>
        <taxon>Agaricomycotina</taxon>
        <taxon>Agaricomycetes</taxon>
        <taxon>Thelephorales</taxon>
        <taxon>Thelephoraceae</taxon>
        <taxon>Thelephora</taxon>
    </lineage>
</organism>
<feature type="compositionally biased region" description="Low complexity" evidence="1">
    <location>
        <begin position="206"/>
        <end position="227"/>
    </location>
</feature>
<dbReference type="OrthoDB" id="3296644at2759"/>
<comment type="caution">
    <text evidence="2">The sequence shown here is derived from an EMBL/GenBank/DDBJ whole genome shotgun (WGS) entry which is preliminary data.</text>
</comment>
<dbReference type="AlphaFoldDB" id="A0A9P6HNL2"/>
<reference evidence="2" key="2">
    <citation type="submission" date="2020-11" db="EMBL/GenBank/DDBJ databases">
        <authorList>
            <consortium name="DOE Joint Genome Institute"/>
            <person name="Kuo A."/>
            <person name="Miyauchi S."/>
            <person name="Kiss E."/>
            <person name="Drula E."/>
            <person name="Kohler A."/>
            <person name="Sanchez-Garcia M."/>
            <person name="Andreopoulos B."/>
            <person name="Barry K.W."/>
            <person name="Bonito G."/>
            <person name="Buee M."/>
            <person name="Carver A."/>
            <person name="Chen C."/>
            <person name="Cichocki N."/>
            <person name="Clum A."/>
            <person name="Culley D."/>
            <person name="Crous P.W."/>
            <person name="Fauchery L."/>
            <person name="Girlanda M."/>
            <person name="Hayes R."/>
            <person name="Keri Z."/>
            <person name="Labutti K."/>
            <person name="Lipzen A."/>
            <person name="Lombard V."/>
            <person name="Magnuson J."/>
            <person name="Maillard F."/>
            <person name="Morin E."/>
            <person name="Murat C."/>
            <person name="Nolan M."/>
            <person name="Ohm R."/>
            <person name="Pangilinan J."/>
            <person name="Pereira M."/>
            <person name="Perotto S."/>
            <person name="Peter M."/>
            <person name="Riley R."/>
            <person name="Sitrit Y."/>
            <person name="Stielow B."/>
            <person name="Szollosi G."/>
            <person name="Zifcakova L."/>
            <person name="Stursova M."/>
            <person name="Spatafora J.W."/>
            <person name="Tedersoo L."/>
            <person name="Vaario L.-M."/>
            <person name="Yamada A."/>
            <person name="Yan M."/>
            <person name="Wang P."/>
            <person name="Xu J."/>
            <person name="Bruns T."/>
            <person name="Baldrian P."/>
            <person name="Vilgalys R."/>
            <person name="Henrissat B."/>
            <person name="Grigoriev I.V."/>
            <person name="Hibbett D."/>
            <person name="Nagy L.G."/>
            <person name="Martin F.M."/>
        </authorList>
    </citation>
    <scope>NUCLEOTIDE SEQUENCE</scope>
    <source>
        <strain evidence="2">UH-Tt-Lm1</strain>
    </source>
</reference>
<proteinExistence type="predicted"/>
<accession>A0A9P6HNL2</accession>
<dbReference type="EMBL" id="WIUZ02000002">
    <property type="protein sequence ID" value="KAF9791034.1"/>
    <property type="molecule type" value="Genomic_DNA"/>
</dbReference>
<name>A0A9P6HNL2_9AGAM</name>